<dbReference type="AlphaFoldDB" id="A0A3B1AMF6"/>
<evidence type="ECO:0000259" key="2">
    <source>
        <dbReference type="Pfam" id="PF18902"/>
    </source>
</evidence>
<feature type="domain" description="DUF5658" evidence="2">
    <location>
        <begin position="64"/>
        <end position="154"/>
    </location>
</feature>
<accession>A0A3B1AMF6</accession>
<feature type="transmembrane region" description="Helical" evidence="1">
    <location>
        <begin position="59"/>
        <end position="81"/>
    </location>
</feature>
<feature type="transmembrane region" description="Helical" evidence="1">
    <location>
        <begin position="101"/>
        <end position="120"/>
    </location>
</feature>
<gene>
    <name evidence="3" type="ORF">MNBD_GAMMA21-1943</name>
</gene>
<feature type="transmembrane region" description="Helical" evidence="1">
    <location>
        <begin position="132"/>
        <end position="156"/>
    </location>
</feature>
<protein>
    <recommendedName>
        <fullName evidence="2">DUF5658 domain-containing protein</fullName>
    </recommendedName>
</protein>
<dbReference type="EMBL" id="UOFR01000067">
    <property type="protein sequence ID" value="VAW99479.1"/>
    <property type="molecule type" value="Genomic_DNA"/>
</dbReference>
<organism evidence="3">
    <name type="scientific">hydrothermal vent metagenome</name>
    <dbReference type="NCBI Taxonomy" id="652676"/>
    <lineage>
        <taxon>unclassified sequences</taxon>
        <taxon>metagenomes</taxon>
        <taxon>ecological metagenomes</taxon>
    </lineage>
</organism>
<dbReference type="Pfam" id="PF18902">
    <property type="entry name" value="DUF5658"/>
    <property type="match status" value="1"/>
</dbReference>
<name>A0A3B1AMF6_9ZZZZ</name>
<sequence length="157" mass="18448">MTLALNTTESNRRRPERTDRRQTTLRSIFYSMFRKRRYGERRSGYGNDNTYVDIHGSQVMTVVIAIMVLCIMDAFFTLLLIERGSSELNPFMAWMLEINTTWFYVSKYLITSVCVLWVVMHRHFNFFGFKGRHILVAAISGYGILVTYQVSMLVYII</sequence>
<keyword evidence="1" id="KW-1133">Transmembrane helix</keyword>
<keyword evidence="1" id="KW-0472">Membrane</keyword>
<evidence type="ECO:0000256" key="1">
    <source>
        <dbReference type="SAM" id="Phobius"/>
    </source>
</evidence>
<keyword evidence="1" id="KW-0812">Transmembrane</keyword>
<proteinExistence type="predicted"/>
<reference evidence="3" key="1">
    <citation type="submission" date="2018-06" db="EMBL/GenBank/DDBJ databases">
        <authorList>
            <person name="Zhirakovskaya E."/>
        </authorList>
    </citation>
    <scope>NUCLEOTIDE SEQUENCE</scope>
</reference>
<dbReference type="InterPro" id="IPR043717">
    <property type="entry name" value="DUF5658"/>
</dbReference>
<evidence type="ECO:0000313" key="3">
    <source>
        <dbReference type="EMBL" id="VAW99479.1"/>
    </source>
</evidence>